<dbReference type="Gene3D" id="1.20.5.1030">
    <property type="entry name" value="Preprotein translocase secy subunit"/>
    <property type="match status" value="1"/>
</dbReference>
<evidence type="ECO:0000313" key="9">
    <source>
        <dbReference type="EMBL" id="OLF47659.1"/>
    </source>
</evidence>
<dbReference type="InterPro" id="IPR005807">
    <property type="entry name" value="SecE_bac"/>
</dbReference>
<keyword evidence="5 8" id="KW-1133">Transmembrane helix</keyword>
<dbReference type="InterPro" id="IPR038379">
    <property type="entry name" value="SecE_sf"/>
</dbReference>
<evidence type="ECO:0000256" key="5">
    <source>
        <dbReference type="ARBA" id="ARBA00022989"/>
    </source>
</evidence>
<dbReference type="GO" id="GO:0008320">
    <property type="term" value="F:protein transmembrane transporter activity"/>
    <property type="evidence" value="ECO:0007669"/>
    <property type="project" value="InterPro"/>
</dbReference>
<name>A0A1Q8E776_9STRE</name>
<dbReference type="GO" id="GO:0006886">
    <property type="term" value="P:intracellular protein transport"/>
    <property type="evidence" value="ECO:0007669"/>
    <property type="project" value="InterPro"/>
</dbReference>
<evidence type="ECO:0000256" key="3">
    <source>
        <dbReference type="ARBA" id="ARBA00022692"/>
    </source>
</evidence>
<feature type="transmembrane region" description="Helical" evidence="8">
    <location>
        <begin position="29"/>
        <end position="47"/>
    </location>
</feature>
<dbReference type="GO" id="GO:0006605">
    <property type="term" value="P:protein targeting"/>
    <property type="evidence" value="ECO:0007669"/>
    <property type="project" value="InterPro"/>
</dbReference>
<gene>
    <name evidence="9" type="ORF">BU202_06405</name>
</gene>
<organism evidence="9 10">
    <name type="scientific">Streptococcus cuniculi</name>
    <dbReference type="NCBI Taxonomy" id="1432788"/>
    <lineage>
        <taxon>Bacteria</taxon>
        <taxon>Bacillati</taxon>
        <taxon>Bacillota</taxon>
        <taxon>Bacilli</taxon>
        <taxon>Lactobacillales</taxon>
        <taxon>Streptococcaceae</taxon>
        <taxon>Streptococcus</taxon>
    </lineage>
</organism>
<keyword evidence="6" id="KW-0811">Translocation</keyword>
<evidence type="ECO:0000313" key="10">
    <source>
        <dbReference type="Proteomes" id="UP000186890"/>
    </source>
</evidence>
<dbReference type="AlphaFoldDB" id="A0A1Q8E776"/>
<evidence type="ECO:0000256" key="7">
    <source>
        <dbReference type="ARBA" id="ARBA00023136"/>
    </source>
</evidence>
<accession>A0A1Q8E776</accession>
<dbReference type="InterPro" id="IPR001901">
    <property type="entry name" value="Translocase_SecE/Sec61-g"/>
</dbReference>
<dbReference type="EMBL" id="MSJM01000005">
    <property type="protein sequence ID" value="OLF47659.1"/>
    <property type="molecule type" value="Genomic_DNA"/>
</dbReference>
<dbReference type="RefSeq" id="WP_075104966.1">
    <property type="nucleotide sequence ID" value="NZ_MSJM01000005.1"/>
</dbReference>
<protein>
    <submittedName>
        <fullName evidence="9">Preprotein translocase subunit SecE</fullName>
    </submittedName>
</protein>
<comment type="caution">
    <text evidence="9">The sequence shown here is derived from an EMBL/GenBank/DDBJ whole genome shotgun (WGS) entry which is preliminary data.</text>
</comment>
<dbReference type="Pfam" id="PF00584">
    <property type="entry name" value="SecE"/>
    <property type="match status" value="1"/>
</dbReference>
<dbReference type="NCBIfam" id="TIGR00964">
    <property type="entry name" value="secE_bact"/>
    <property type="match status" value="1"/>
</dbReference>
<keyword evidence="10" id="KW-1185">Reference proteome</keyword>
<evidence type="ECO:0000256" key="6">
    <source>
        <dbReference type="ARBA" id="ARBA00023010"/>
    </source>
</evidence>
<keyword evidence="2" id="KW-0813">Transport</keyword>
<dbReference type="GO" id="GO:0009306">
    <property type="term" value="P:protein secretion"/>
    <property type="evidence" value="ECO:0007669"/>
    <property type="project" value="InterPro"/>
</dbReference>
<comment type="subcellular location">
    <subcellularLocation>
        <location evidence="1">Membrane</location>
    </subcellularLocation>
</comment>
<evidence type="ECO:0000256" key="4">
    <source>
        <dbReference type="ARBA" id="ARBA00022927"/>
    </source>
</evidence>
<keyword evidence="3 8" id="KW-0812">Transmembrane</keyword>
<evidence type="ECO:0000256" key="2">
    <source>
        <dbReference type="ARBA" id="ARBA00022448"/>
    </source>
</evidence>
<evidence type="ECO:0000256" key="8">
    <source>
        <dbReference type="SAM" id="Phobius"/>
    </source>
</evidence>
<dbReference type="OrthoDB" id="9813233at2"/>
<sequence length="58" mass="6843">MKFLSDTIQILKGTTWPTKKQSWRDFVSVIQYTIFFVAIIYLFDLILSKGIINLINLF</sequence>
<proteinExistence type="predicted"/>
<keyword evidence="4" id="KW-0653">Protein transport</keyword>
<dbReference type="Proteomes" id="UP000186890">
    <property type="component" value="Unassembled WGS sequence"/>
</dbReference>
<keyword evidence="7 8" id="KW-0472">Membrane</keyword>
<reference evidence="10" key="1">
    <citation type="submission" date="2016-12" db="EMBL/GenBank/DDBJ databases">
        <authorList>
            <person name="Gulvik C.A."/>
        </authorList>
    </citation>
    <scope>NUCLEOTIDE SEQUENCE [LARGE SCALE GENOMIC DNA]</scope>
    <source>
        <strain evidence="10">NED12-00049-6B</strain>
    </source>
</reference>
<evidence type="ECO:0000256" key="1">
    <source>
        <dbReference type="ARBA" id="ARBA00004370"/>
    </source>
</evidence>
<dbReference type="GO" id="GO:0016020">
    <property type="term" value="C:membrane"/>
    <property type="evidence" value="ECO:0007669"/>
    <property type="project" value="UniProtKB-SubCell"/>
</dbReference>